<reference evidence="2 3" key="1">
    <citation type="journal article" date="2017" name="BMC Genomics">
        <title>Genome sequencing of 39 Akkermansia muciniphila isolates reveals its population structure, genomic and functional diverisity, and global distribution in mammalian gut microbiotas.</title>
        <authorList>
            <person name="Guo X."/>
            <person name="Li S."/>
            <person name="Zhang J."/>
            <person name="Wu F."/>
            <person name="Li X."/>
            <person name="Wu D."/>
            <person name="Zhang M."/>
            <person name="Ou Z."/>
            <person name="Jie Z."/>
            <person name="Yan Q."/>
            <person name="Li P."/>
            <person name="Yi J."/>
            <person name="Peng Y."/>
        </authorList>
    </citation>
    <scope>NUCLEOTIDE SEQUENCE [LARGE SCALE GENOMIC DNA]</scope>
    <source>
        <strain evidence="2 3">GP24</strain>
    </source>
</reference>
<keyword evidence="1" id="KW-1133">Transmembrane helix</keyword>
<keyword evidence="1" id="KW-0812">Transmembrane</keyword>
<dbReference type="OrthoDB" id="9803607at2"/>
<feature type="transmembrane region" description="Helical" evidence="1">
    <location>
        <begin position="74"/>
        <end position="94"/>
    </location>
</feature>
<feature type="transmembrane region" description="Helical" evidence="1">
    <location>
        <begin position="180"/>
        <end position="201"/>
    </location>
</feature>
<feature type="transmembrane region" description="Helical" evidence="1">
    <location>
        <begin position="153"/>
        <end position="173"/>
    </location>
</feature>
<dbReference type="AlphaFoldDB" id="A0A2N8HCP7"/>
<dbReference type="RefSeq" id="WP_102714296.1">
    <property type="nucleotide sequence ID" value="NZ_PJKA01000012.1"/>
</dbReference>
<organism evidence="2 3">
    <name type="scientific">Akkermansia muciniphila</name>
    <dbReference type="NCBI Taxonomy" id="239935"/>
    <lineage>
        <taxon>Bacteria</taxon>
        <taxon>Pseudomonadati</taxon>
        <taxon>Verrucomicrobiota</taxon>
        <taxon>Verrucomicrobiia</taxon>
        <taxon>Verrucomicrobiales</taxon>
        <taxon>Akkermansiaceae</taxon>
        <taxon>Akkermansia</taxon>
    </lineage>
</organism>
<feature type="transmembrane region" description="Helical" evidence="1">
    <location>
        <begin position="213"/>
        <end position="235"/>
    </location>
</feature>
<sequence length="270" mass="30999">MMRQCNRDAWDKTYRAQVSSECWEDECQEFTFMDLPRKTRFIRHAVATFLLLPLALITAMSLCDQLAHASGSLNILFSIPVWYALLGASVWVVLGSSRLFTSSLLYLYVLGHELTHVLAVLCSRGSVHRFKADLDGGYIQTDKNNLFISLSPYFLPLWAMLWGLVWGVTYIFWPTVTCQALLYSGLGFWWCFHLFWTAWIIPKDQPDLADNGTFFSLILVYFANLLLFLVLLRLFNAVSLHRFLADCVQNAERLWDALRDLAMLAAGLFL</sequence>
<evidence type="ECO:0000256" key="1">
    <source>
        <dbReference type="SAM" id="Phobius"/>
    </source>
</evidence>
<accession>A0A2N8HCP7</accession>
<gene>
    <name evidence="2" type="ORF">CXU22_07925</name>
</gene>
<protein>
    <submittedName>
        <fullName evidence="2">Uncharacterized protein</fullName>
    </submittedName>
</protein>
<dbReference type="EMBL" id="PJKA01000012">
    <property type="protein sequence ID" value="PNC17670.1"/>
    <property type="molecule type" value="Genomic_DNA"/>
</dbReference>
<dbReference type="Proteomes" id="UP000236000">
    <property type="component" value="Unassembled WGS sequence"/>
</dbReference>
<proteinExistence type="predicted"/>
<name>A0A2N8HCP7_9BACT</name>
<feature type="transmembrane region" description="Helical" evidence="1">
    <location>
        <begin position="41"/>
        <end position="62"/>
    </location>
</feature>
<keyword evidence="1" id="KW-0472">Membrane</keyword>
<evidence type="ECO:0000313" key="2">
    <source>
        <dbReference type="EMBL" id="PNC17670.1"/>
    </source>
</evidence>
<feature type="transmembrane region" description="Helical" evidence="1">
    <location>
        <begin position="106"/>
        <end position="127"/>
    </location>
</feature>
<comment type="caution">
    <text evidence="2">The sequence shown here is derived from an EMBL/GenBank/DDBJ whole genome shotgun (WGS) entry which is preliminary data.</text>
</comment>
<evidence type="ECO:0000313" key="3">
    <source>
        <dbReference type="Proteomes" id="UP000236000"/>
    </source>
</evidence>